<evidence type="ECO:0000256" key="11">
    <source>
        <dbReference type="ARBA" id="ARBA00023239"/>
    </source>
</evidence>
<dbReference type="Pfam" id="PF00378">
    <property type="entry name" value="ECH_1"/>
    <property type="match status" value="1"/>
</dbReference>
<evidence type="ECO:0000256" key="7">
    <source>
        <dbReference type="ARBA" id="ARBA00023027"/>
    </source>
</evidence>
<dbReference type="OrthoDB" id="9771883at2"/>
<dbReference type="CDD" id="cd06558">
    <property type="entry name" value="crotonase-like"/>
    <property type="match status" value="1"/>
</dbReference>
<proteinExistence type="predicted"/>
<feature type="domain" description="3-hydroxyacyl-CoA dehydrogenase NAD binding" evidence="15">
    <location>
        <begin position="290"/>
        <end position="468"/>
    </location>
</feature>
<evidence type="ECO:0000313" key="17">
    <source>
        <dbReference type="Proteomes" id="UP000254889"/>
    </source>
</evidence>
<evidence type="ECO:0000256" key="5">
    <source>
        <dbReference type="ARBA" id="ARBA00022963"/>
    </source>
</evidence>
<evidence type="ECO:0000313" key="16">
    <source>
        <dbReference type="EMBL" id="AXK81384.1"/>
    </source>
</evidence>
<feature type="domain" description="3-hydroxyacyl-CoA dehydrogenase C-terminal" evidence="14">
    <location>
        <begin position="471"/>
        <end position="557"/>
    </location>
</feature>
<evidence type="ECO:0000259" key="14">
    <source>
        <dbReference type="Pfam" id="PF00725"/>
    </source>
</evidence>
<comment type="catalytic activity">
    <reaction evidence="13">
        <text>a (3S)-3-hydroxyacyl-CoA + NAD(+) = a 3-oxoacyl-CoA + NADH + H(+)</text>
        <dbReference type="Rhea" id="RHEA:22432"/>
        <dbReference type="ChEBI" id="CHEBI:15378"/>
        <dbReference type="ChEBI" id="CHEBI:57318"/>
        <dbReference type="ChEBI" id="CHEBI:57540"/>
        <dbReference type="ChEBI" id="CHEBI:57945"/>
        <dbReference type="ChEBI" id="CHEBI:90726"/>
        <dbReference type="EC" id="1.1.1.35"/>
    </reaction>
</comment>
<dbReference type="GO" id="GO:0070403">
    <property type="term" value="F:NAD+ binding"/>
    <property type="evidence" value="ECO:0007669"/>
    <property type="project" value="InterPro"/>
</dbReference>
<comment type="subcellular location">
    <subcellularLocation>
        <location evidence="1">Peroxisome</location>
    </subcellularLocation>
</comment>
<dbReference type="RefSeq" id="WP_115691763.1">
    <property type="nucleotide sequence ID" value="NZ_CP031417.1"/>
</dbReference>
<dbReference type="GO" id="GO:0016853">
    <property type="term" value="F:isomerase activity"/>
    <property type="evidence" value="ECO:0007669"/>
    <property type="project" value="UniProtKB-KW"/>
</dbReference>
<evidence type="ECO:0000256" key="10">
    <source>
        <dbReference type="ARBA" id="ARBA00023235"/>
    </source>
</evidence>
<dbReference type="UniPathway" id="UPA00659"/>
<dbReference type="InterPro" id="IPR006176">
    <property type="entry name" value="3-OHacyl-CoA_DH_NAD-bd"/>
</dbReference>
<dbReference type="SUPFAM" id="SSF52096">
    <property type="entry name" value="ClpP/crotonase"/>
    <property type="match status" value="1"/>
</dbReference>
<keyword evidence="9" id="KW-0576">Peroxisome</keyword>
<dbReference type="Pfam" id="PF00725">
    <property type="entry name" value="3HCDH"/>
    <property type="match status" value="2"/>
</dbReference>
<dbReference type="Gene3D" id="1.10.1040.50">
    <property type="match status" value="1"/>
</dbReference>
<dbReference type="Gene3D" id="3.90.226.10">
    <property type="entry name" value="2-enoyl-CoA Hydratase, Chain A, domain 1"/>
    <property type="match status" value="1"/>
</dbReference>
<evidence type="ECO:0000256" key="12">
    <source>
        <dbReference type="ARBA" id="ARBA00023268"/>
    </source>
</evidence>
<evidence type="ECO:0000256" key="6">
    <source>
        <dbReference type="ARBA" id="ARBA00023002"/>
    </source>
</evidence>
<dbReference type="GO" id="GO:0006635">
    <property type="term" value="P:fatty acid beta-oxidation"/>
    <property type="evidence" value="ECO:0007669"/>
    <property type="project" value="UniProtKB-UniPathway"/>
</dbReference>
<dbReference type="Proteomes" id="UP000254889">
    <property type="component" value="Chromosome"/>
</dbReference>
<evidence type="ECO:0000256" key="8">
    <source>
        <dbReference type="ARBA" id="ARBA00023098"/>
    </source>
</evidence>
<feature type="domain" description="3-hydroxyacyl-CoA dehydrogenase C-terminal" evidence="14">
    <location>
        <begin position="592"/>
        <end position="677"/>
    </location>
</feature>
<gene>
    <name evidence="16" type="ORF">DW352_13225</name>
</gene>
<evidence type="ECO:0000256" key="4">
    <source>
        <dbReference type="ARBA" id="ARBA00022832"/>
    </source>
</evidence>
<dbReference type="InterPro" id="IPR006108">
    <property type="entry name" value="3HC_DH_C"/>
</dbReference>
<evidence type="ECO:0000256" key="1">
    <source>
        <dbReference type="ARBA" id="ARBA00004275"/>
    </source>
</evidence>
<accession>A0A345ZWT7</accession>
<organism evidence="16 17">
    <name type="scientific">Pseudolabrys taiwanensis</name>
    <dbReference type="NCBI Taxonomy" id="331696"/>
    <lineage>
        <taxon>Bacteria</taxon>
        <taxon>Pseudomonadati</taxon>
        <taxon>Pseudomonadota</taxon>
        <taxon>Alphaproteobacteria</taxon>
        <taxon>Hyphomicrobiales</taxon>
        <taxon>Xanthobacteraceae</taxon>
        <taxon>Pseudolabrys</taxon>
    </lineage>
</organism>
<evidence type="ECO:0000256" key="2">
    <source>
        <dbReference type="ARBA" id="ARBA00005005"/>
    </source>
</evidence>
<dbReference type="GO" id="GO:0003857">
    <property type="term" value="F:(3S)-3-hydroxyacyl-CoA dehydrogenase (NAD+) activity"/>
    <property type="evidence" value="ECO:0007669"/>
    <property type="project" value="UniProtKB-EC"/>
</dbReference>
<dbReference type="FunFam" id="1.10.1040.50:FF:000006">
    <property type="entry name" value="Peroxisomal bifunctional enzyme"/>
    <property type="match status" value="1"/>
</dbReference>
<keyword evidence="8" id="KW-0443">Lipid metabolism</keyword>
<protein>
    <submittedName>
        <fullName evidence="16">3-hydroxyacyl-CoA dehydrogenase</fullName>
    </submittedName>
</protein>
<dbReference type="InterPro" id="IPR008927">
    <property type="entry name" value="6-PGluconate_DH-like_C_sf"/>
</dbReference>
<keyword evidence="11" id="KW-0456">Lyase</keyword>
<evidence type="ECO:0000256" key="3">
    <source>
        <dbReference type="ARBA" id="ARBA00011245"/>
    </source>
</evidence>
<reference evidence="16 17" key="1">
    <citation type="submission" date="2018-07" db="EMBL/GenBank/DDBJ databases">
        <authorList>
            <person name="Quirk P.G."/>
            <person name="Krulwich T.A."/>
        </authorList>
    </citation>
    <scope>NUCLEOTIDE SEQUENCE [LARGE SCALE GENOMIC DNA]</scope>
    <source>
        <strain evidence="16 17">CC-BB4</strain>
    </source>
</reference>
<dbReference type="InterPro" id="IPR001753">
    <property type="entry name" value="Enoyl-CoA_hydra/iso"/>
</dbReference>
<keyword evidence="10" id="KW-0413">Isomerase</keyword>
<dbReference type="PANTHER" id="PTHR23309">
    <property type="entry name" value="3-HYDROXYACYL-COA DEHYROGENASE"/>
    <property type="match status" value="1"/>
</dbReference>
<keyword evidence="5" id="KW-0442">Lipid degradation</keyword>
<evidence type="ECO:0000256" key="13">
    <source>
        <dbReference type="ARBA" id="ARBA00049556"/>
    </source>
</evidence>
<dbReference type="Pfam" id="PF02737">
    <property type="entry name" value="3HCDH_N"/>
    <property type="match status" value="1"/>
</dbReference>
<evidence type="ECO:0000256" key="9">
    <source>
        <dbReference type="ARBA" id="ARBA00023140"/>
    </source>
</evidence>
<comment type="subunit">
    <text evidence="3">Monomer.</text>
</comment>
<dbReference type="InterPro" id="IPR029045">
    <property type="entry name" value="ClpP/crotonase-like_dom_sf"/>
</dbReference>
<comment type="pathway">
    <text evidence="2">Lipid metabolism; fatty acid beta-oxidation.</text>
</comment>
<dbReference type="InterPro" id="IPR036291">
    <property type="entry name" value="NAD(P)-bd_dom_sf"/>
</dbReference>
<dbReference type="GO" id="GO:0004300">
    <property type="term" value="F:enoyl-CoA hydratase activity"/>
    <property type="evidence" value="ECO:0007669"/>
    <property type="project" value="UniProtKB-ARBA"/>
</dbReference>
<evidence type="ECO:0000259" key="15">
    <source>
        <dbReference type="Pfam" id="PF02737"/>
    </source>
</evidence>
<dbReference type="SUPFAM" id="SSF48179">
    <property type="entry name" value="6-phosphogluconate dehydrogenase C-terminal domain-like"/>
    <property type="match status" value="2"/>
</dbReference>
<dbReference type="EMBL" id="CP031417">
    <property type="protein sequence ID" value="AXK81384.1"/>
    <property type="molecule type" value="Genomic_DNA"/>
</dbReference>
<keyword evidence="7" id="KW-0520">NAD</keyword>
<dbReference type="Gene3D" id="3.40.50.720">
    <property type="entry name" value="NAD(P)-binding Rossmann-like Domain"/>
    <property type="match status" value="1"/>
</dbReference>
<keyword evidence="4" id="KW-0276">Fatty acid metabolism</keyword>
<keyword evidence="17" id="KW-1185">Reference proteome</keyword>
<name>A0A345ZWT7_9HYPH</name>
<keyword evidence="12" id="KW-0511">Multifunctional enzyme</keyword>
<dbReference type="SUPFAM" id="SSF51735">
    <property type="entry name" value="NAD(P)-binding Rossmann-fold domains"/>
    <property type="match status" value="1"/>
</dbReference>
<keyword evidence="6" id="KW-0560">Oxidoreductase</keyword>
<sequence>MSVEINKQGDVAVITINNPAVNALGHAVRAGIADQIAAANADAAVAAIVLTGAGRFFSAGADISEFGKASQEPILPAVCQAIEDSAKPVVAALPGPALGGGCELTLSCHARIALATAEVGLPEVKLGLIPGAGGTQRLPRLIGAKAAFAIMLDGEPLKAKKALDAGILDAVVESDVVAAAVAHARSLAGKPLRRTGALTIPAEQREAFEAAATAALKKDPESPNVPALVDCVRAAFDKPFAEAMAFEREQFVKLLKNERSIALRHVFFAERGAARVADAPKDTKARNVGKVAIIGAGTMGGGIAMSFVAAGVPVILIENDKEALERGVSRVAGNYDFSVSRGSMTEARKAELMGRIDGRVGLEAAADADLVIEAVFEEMTVKKDVFGKLDKIAKKGAILATNTSYLNVDDIAAATARPADVVGLHFFSPANVMKLLEIVRAKHTAPDVLVTAVALARKIGKMPVVVGNCHGFVGNRMLARRSQQVERLLTEGALPQQVDAALRTFGFRMGPCAMSDLAGLDISWRMRKATGQKAPVADALCEAGRFGQKAGRGYYLYQDGRTPTPDPEVEQLLAKVSAAQGVTRRAISEEEITQRLIYPMINEGTRILAEGIAARSADIDVVWVHGYNFPRWRGGPMHYADQVGLKHIAERLEAYSKATGDESLAPAPLLRELADKGGSFAKGTPGG</sequence>
<dbReference type="PANTHER" id="PTHR23309:SF49">
    <property type="entry name" value="PEROXISOMAL BIFUNCTIONAL ENZYME"/>
    <property type="match status" value="1"/>
</dbReference>
<dbReference type="AlphaFoldDB" id="A0A345ZWT7"/>
<dbReference type="FunFam" id="3.40.50.720:FF:000009">
    <property type="entry name" value="Fatty oxidation complex, alpha subunit"/>
    <property type="match status" value="1"/>
</dbReference>
<dbReference type="KEGG" id="ptaw:DW352_13225"/>